<dbReference type="OrthoDB" id="544350at2759"/>
<evidence type="ECO:0000313" key="2">
    <source>
        <dbReference type="EMBL" id="CAI2165963.1"/>
    </source>
</evidence>
<dbReference type="PANTHER" id="PTHR23257:SF963">
    <property type="entry name" value="AT08303P"/>
    <property type="match status" value="1"/>
</dbReference>
<reference evidence="2" key="1">
    <citation type="submission" date="2022-08" db="EMBL/GenBank/DDBJ databases">
        <authorList>
            <person name="Kallberg Y."/>
            <person name="Tangrot J."/>
            <person name="Rosling A."/>
        </authorList>
    </citation>
    <scope>NUCLEOTIDE SEQUENCE</scope>
    <source>
        <strain evidence="2">Wild A</strain>
    </source>
</reference>
<accession>A0A9W4WV54</accession>
<organism evidence="2 3">
    <name type="scientific">Funneliformis geosporum</name>
    <dbReference type="NCBI Taxonomy" id="1117311"/>
    <lineage>
        <taxon>Eukaryota</taxon>
        <taxon>Fungi</taxon>
        <taxon>Fungi incertae sedis</taxon>
        <taxon>Mucoromycota</taxon>
        <taxon>Glomeromycotina</taxon>
        <taxon>Glomeromycetes</taxon>
        <taxon>Glomerales</taxon>
        <taxon>Glomeraceae</taxon>
        <taxon>Funneliformis</taxon>
    </lineage>
</organism>
<dbReference type="GO" id="GO:0004672">
    <property type="term" value="F:protein kinase activity"/>
    <property type="evidence" value="ECO:0007669"/>
    <property type="project" value="InterPro"/>
</dbReference>
<dbReference type="PANTHER" id="PTHR23257">
    <property type="entry name" value="SERINE-THREONINE PROTEIN KINASE"/>
    <property type="match status" value="1"/>
</dbReference>
<dbReference type="Pfam" id="PF00069">
    <property type="entry name" value="Pkinase"/>
    <property type="match status" value="1"/>
</dbReference>
<evidence type="ECO:0000259" key="1">
    <source>
        <dbReference type="PROSITE" id="PS50011"/>
    </source>
</evidence>
<comment type="caution">
    <text evidence="2">The sequence shown here is derived from an EMBL/GenBank/DDBJ whole genome shotgun (WGS) entry which is preliminary data.</text>
</comment>
<dbReference type="GO" id="GO:0005737">
    <property type="term" value="C:cytoplasm"/>
    <property type="evidence" value="ECO:0007669"/>
    <property type="project" value="TreeGrafter"/>
</dbReference>
<dbReference type="SUPFAM" id="SSF56112">
    <property type="entry name" value="Protein kinase-like (PK-like)"/>
    <property type="match status" value="1"/>
</dbReference>
<dbReference type="InterPro" id="IPR011009">
    <property type="entry name" value="Kinase-like_dom_sf"/>
</dbReference>
<dbReference type="Gene3D" id="1.10.510.10">
    <property type="entry name" value="Transferase(Phosphotransferase) domain 1"/>
    <property type="match status" value="1"/>
</dbReference>
<dbReference type="PROSITE" id="PS50011">
    <property type="entry name" value="PROTEIN_KINASE_DOM"/>
    <property type="match status" value="1"/>
</dbReference>
<dbReference type="InterPro" id="IPR000719">
    <property type="entry name" value="Prot_kinase_dom"/>
</dbReference>
<gene>
    <name evidence="2" type="ORF">FWILDA_LOCUS2332</name>
</gene>
<evidence type="ECO:0000313" key="3">
    <source>
        <dbReference type="Proteomes" id="UP001153678"/>
    </source>
</evidence>
<keyword evidence="3" id="KW-1185">Reference proteome</keyword>
<dbReference type="InterPro" id="IPR050167">
    <property type="entry name" value="Ser_Thr_protein_kinase"/>
</dbReference>
<protein>
    <submittedName>
        <fullName evidence="2">17591_t:CDS:1</fullName>
    </submittedName>
</protein>
<sequence length="299" mass="34871">MNSKFLKENEIYFNENDELCLNCGRLYSHVEVGNYPFEFNDKGIVRCYGISQYPQTKEYVMVLELMMVNLCDWLNSDYNKHNWVDNLFLLNQLIKGLNNIHMKGLIHRDFHPGNLLMREISSKFAYISDLGLSGPVDNERKSNGEIFGVLPYLPPEVLLGMPYTQAADIYGLGMIMYLIATGNQPFNDVAHDYLLSIDICKGIRPKIKREEIPLLYYEIMESCWDQDPSKRKSSKELYQLSSNWFLHKKLEIKDEIKSQLKVYDGYLSKNYADKQKQQLCHSQAIYTSRLLCSLTQPLR</sequence>
<feature type="domain" description="Protein kinase" evidence="1">
    <location>
        <begin position="1"/>
        <end position="245"/>
    </location>
</feature>
<dbReference type="AlphaFoldDB" id="A0A9W4WV54"/>
<proteinExistence type="predicted"/>
<dbReference type="Proteomes" id="UP001153678">
    <property type="component" value="Unassembled WGS sequence"/>
</dbReference>
<dbReference type="GO" id="GO:0005524">
    <property type="term" value="F:ATP binding"/>
    <property type="evidence" value="ECO:0007669"/>
    <property type="project" value="InterPro"/>
</dbReference>
<dbReference type="EMBL" id="CAMKVN010000261">
    <property type="protein sequence ID" value="CAI2165963.1"/>
    <property type="molecule type" value="Genomic_DNA"/>
</dbReference>
<name>A0A9W4WV54_9GLOM</name>
<dbReference type="GO" id="GO:0007165">
    <property type="term" value="P:signal transduction"/>
    <property type="evidence" value="ECO:0007669"/>
    <property type="project" value="TreeGrafter"/>
</dbReference>